<evidence type="ECO:0000313" key="3">
    <source>
        <dbReference type="Proteomes" id="UP000018780"/>
    </source>
</evidence>
<reference evidence="2 3" key="1">
    <citation type="submission" date="2013-09" db="EMBL/GenBank/DDBJ databases">
        <authorList>
            <consortium name="DOE Joint Genome Institute"/>
            <person name="Klenk H.-P."/>
            <person name="Huntemann M."/>
            <person name="Han J."/>
            <person name="Chen A."/>
            <person name="Kyrpides N."/>
            <person name="Mavromatis K."/>
            <person name="Markowitz V."/>
            <person name="Palaniappan K."/>
            <person name="Ivanova N."/>
            <person name="Schaumberg A."/>
            <person name="Pati A."/>
            <person name="Liolios K."/>
            <person name="Nordberg H.P."/>
            <person name="Cantor M.N."/>
            <person name="Hua S.X."/>
            <person name="Woyke T."/>
        </authorList>
    </citation>
    <scope>NUCLEOTIDE SEQUENCE [LARGE SCALE GENOMIC DNA]</scope>
    <source>
        <strain evidence="2 3">DSM 14336</strain>
        <plasmid evidence="3">1</plasmid>
    </source>
</reference>
<keyword evidence="2" id="KW-0614">Plasmid</keyword>
<dbReference type="KEGG" id="lmd:METH_21320"/>
<evidence type="ECO:0000256" key="1">
    <source>
        <dbReference type="SAM" id="MobiDB-lite"/>
    </source>
</evidence>
<sequence>MTKFKFWQSNQRLALIAALLRGVWHKSEAPGPKPALQGTRSAIQQTGFPACGTDRGGGFPS</sequence>
<keyword evidence="3" id="KW-1185">Reference proteome</keyword>
<dbReference type="AlphaFoldDB" id="V9W2F5"/>
<geneLocation type="plasmid" evidence="3">
    <name>1</name>
</geneLocation>
<gene>
    <name evidence="2" type="ORF">METH_21320</name>
</gene>
<feature type="compositionally biased region" description="Polar residues" evidence="1">
    <location>
        <begin position="38"/>
        <end position="47"/>
    </location>
</feature>
<protein>
    <submittedName>
        <fullName evidence="2">Uncharacterized protein</fullName>
    </submittedName>
</protein>
<name>V9W2F5_9RHOB</name>
<proteinExistence type="predicted"/>
<feature type="region of interest" description="Disordered" evidence="1">
    <location>
        <begin position="28"/>
        <end position="61"/>
    </location>
</feature>
<dbReference type="Proteomes" id="UP000018780">
    <property type="component" value="Plasmid unnamed"/>
</dbReference>
<dbReference type="EMBL" id="CP006774">
    <property type="protein sequence ID" value="AHD03367.1"/>
    <property type="molecule type" value="Genomic_DNA"/>
</dbReference>
<accession>V9W2F5</accession>
<dbReference type="HOGENOM" id="CLU_2916976_0_0_5"/>
<organism evidence="2 3">
    <name type="scientific">Leisingera methylohalidivorans DSM 14336</name>
    <dbReference type="NCBI Taxonomy" id="999552"/>
    <lineage>
        <taxon>Bacteria</taxon>
        <taxon>Pseudomonadati</taxon>
        <taxon>Pseudomonadota</taxon>
        <taxon>Alphaproteobacteria</taxon>
        <taxon>Rhodobacterales</taxon>
        <taxon>Roseobacteraceae</taxon>
        <taxon>Leisingera</taxon>
    </lineage>
</organism>
<evidence type="ECO:0000313" key="2">
    <source>
        <dbReference type="EMBL" id="AHD03367.1"/>
    </source>
</evidence>